<organism evidence="1 2">
    <name type="scientific">Holotrichia oblita</name>
    <name type="common">Chafer beetle</name>
    <dbReference type="NCBI Taxonomy" id="644536"/>
    <lineage>
        <taxon>Eukaryota</taxon>
        <taxon>Metazoa</taxon>
        <taxon>Ecdysozoa</taxon>
        <taxon>Arthropoda</taxon>
        <taxon>Hexapoda</taxon>
        <taxon>Insecta</taxon>
        <taxon>Pterygota</taxon>
        <taxon>Neoptera</taxon>
        <taxon>Endopterygota</taxon>
        <taxon>Coleoptera</taxon>
        <taxon>Polyphaga</taxon>
        <taxon>Scarabaeiformia</taxon>
        <taxon>Scarabaeidae</taxon>
        <taxon>Melolonthinae</taxon>
        <taxon>Holotrichia</taxon>
    </lineage>
</organism>
<comment type="caution">
    <text evidence="1">The sequence shown here is derived from an EMBL/GenBank/DDBJ whole genome shotgun (WGS) entry which is preliminary data.</text>
</comment>
<sequence length="358" mass="41530">MDDLVIYNEINAEINEMIDVLNALPRRYIRNAENPLEFYNEKQFLQRYRFSKDAINQIILPIVQRQLELTSNRGLPIPPLLCLLIALRYYATGSFQTVCGDLRGIHQSTVCRILKKVTYIIAGEIRQYIKFPSTEQEVYRVYREFYNISQFPRVIGCIDCTHILIKSPGGNYAEVYRNRKRSFSINVQVVGGPNLEIFDIVARWPGREHDSMIFNRSSVKTRFERGTLQGFLLGDSGYPCLRYLMTPLVNPENDAEVRYNTSQIRTRNTVERLFGVWKRRFPCLTRTMGNKLETISVIIVACAVLYNIGIKIKDGYGDDDHIPLQENIQDGVYLNQAEYMQNIAGHAVRRALIERHFI</sequence>
<accession>A0ACB9TNY7</accession>
<name>A0ACB9TNY7_HOLOL</name>
<evidence type="ECO:0000313" key="1">
    <source>
        <dbReference type="EMBL" id="KAI4468495.1"/>
    </source>
</evidence>
<gene>
    <name evidence="1" type="ORF">MML48_2g00020781</name>
</gene>
<dbReference type="Proteomes" id="UP001056778">
    <property type="component" value="Chromosome 2"/>
</dbReference>
<dbReference type="EMBL" id="CM043016">
    <property type="protein sequence ID" value="KAI4468495.1"/>
    <property type="molecule type" value="Genomic_DNA"/>
</dbReference>
<keyword evidence="2" id="KW-1185">Reference proteome</keyword>
<proteinExistence type="predicted"/>
<reference evidence="1" key="1">
    <citation type="submission" date="2022-04" db="EMBL/GenBank/DDBJ databases">
        <title>Chromosome-scale genome assembly of Holotrichia oblita Faldermann.</title>
        <authorList>
            <person name="Rongchong L."/>
        </authorList>
    </citation>
    <scope>NUCLEOTIDE SEQUENCE</scope>
    <source>
        <strain evidence="1">81SQS9</strain>
    </source>
</reference>
<protein>
    <submittedName>
        <fullName evidence="1">Uncharacterized protein</fullName>
    </submittedName>
</protein>
<evidence type="ECO:0000313" key="2">
    <source>
        <dbReference type="Proteomes" id="UP001056778"/>
    </source>
</evidence>